<evidence type="ECO:0000313" key="2">
    <source>
        <dbReference type="Proteomes" id="UP000245449"/>
    </source>
</evidence>
<protein>
    <submittedName>
        <fullName evidence="1">Uncharacterized protein</fullName>
    </submittedName>
</protein>
<proteinExistence type="predicted"/>
<sequence length="65" mass="7388">MGHLQEDGSHFLPHPSWFFSFELEFFSQQPLCALADVISLAQHFELHAKATFGAIKNPKTTINKM</sequence>
<dbReference type="RefSeq" id="WP_133242645.1">
    <property type="nucleotide sequence ID" value="NZ_QCZI01000005.1"/>
</dbReference>
<dbReference type="EMBL" id="QCZI01000005">
    <property type="protein sequence ID" value="PWA05810.1"/>
    <property type="molecule type" value="Genomic_DNA"/>
</dbReference>
<comment type="caution">
    <text evidence="1">The sequence shown here is derived from an EMBL/GenBank/DDBJ whole genome shotgun (WGS) entry which is preliminary data.</text>
</comment>
<reference evidence="1 2" key="1">
    <citation type="submission" date="2018-04" db="EMBL/GenBank/DDBJ databases">
        <title>Flavobacterium sp. nov., isolated from glacier ice.</title>
        <authorList>
            <person name="Liu Q."/>
            <person name="Xin Y.-H."/>
        </authorList>
    </citation>
    <scope>NUCLEOTIDE SEQUENCE [LARGE SCALE GENOMIC DNA]</scope>
    <source>
        <strain evidence="1 2">RB1R5</strain>
    </source>
</reference>
<dbReference type="AlphaFoldDB" id="A0A2U1JKX8"/>
<name>A0A2U1JKX8_9FLAO</name>
<accession>A0A2U1JKX8</accession>
<dbReference type="Proteomes" id="UP000245449">
    <property type="component" value="Unassembled WGS sequence"/>
</dbReference>
<keyword evidence="2" id="KW-1185">Reference proteome</keyword>
<organism evidence="1 2">
    <name type="scientific">Flavobacterium psychrotolerans</name>
    <dbReference type="NCBI Taxonomy" id="2169410"/>
    <lineage>
        <taxon>Bacteria</taxon>
        <taxon>Pseudomonadati</taxon>
        <taxon>Bacteroidota</taxon>
        <taxon>Flavobacteriia</taxon>
        <taxon>Flavobacteriales</taxon>
        <taxon>Flavobacteriaceae</taxon>
        <taxon>Flavobacterium</taxon>
    </lineage>
</organism>
<gene>
    <name evidence="1" type="ORF">DB895_05130</name>
</gene>
<evidence type="ECO:0000313" key="1">
    <source>
        <dbReference type="EMBL" id="PWA05810.1"/>
    </source>
</evidence>